<keyword evidence="1" id="KW-0238">DNA-binding</keyword>
<dbReference type="GO" id="GO:0003677">
    <property type="term" value="F:DNA binding"/>
    <property type="evidence" value="ECO:0007669"/>
    <property type="project" value="UniProtKB-KW"/>
</dbReference>
<organism evidence="4 5">
    <name type="scientific">Tetragonisca angustula</name>
    <dbReference type="NCBI Taxonomy" id="166442"/>
    <lineage>
        <taxon>Eukaryota</taxon>
        <taxon>Metazoa</taxon>
        <taxon>Ecdysozoa</taxon>
        <taxon>Arthropoda</taxon>
        <taxon>Hexapoda</taxon>
        <taxon>Insecta</taxon>
        <taxon>Pterygota</taxon>
        <taxon>Neoptera</taxon>
        <taxon>Endopterygota</taxon>
        <taxon>Hymenoptera</taxon>
        <taxon>Apocrita</taxon>
        <taxon>Aculeata</taxon>
        <taxon>Apoidea</taxon>
        <taxon>Anthophila</taxon>
        <taxon>Apidae</taxon>
        <taxon>Tetragonisca</taxon>
    </lineage>
</organism>
<dbReference type="Proteomes" id="UP001432146">
    <property type="component" value="Unassembled WGS sequence"/>
</dbReference>
<evidence type="ECO:0000313" key="5">
    <source>
        <dbReference type="Proteomes" id="UP001432146"/>
    </source>
</evidence>
<accession>A0AAW0ZD63</accession>
<evidence type="ECO:0000256" key="1">
    <source>
        <dbReference type="ARBA" id="ARBA00023125"/>
    </source>
</evidence>
<evidence type="ECO:0000259" key="3">
    <source>
        <dbReference type="Pfam" id="PF03221"/>
    </source>
</evidence>
<keyword evidence="5" id="KW-1185">Reference proteome</keyword>
<feature type="domain" description="HTH CENPB-type" evidence="3">
    <location>
        <begin position="204"/>
        <end position="255"/>
    </location>
</feature>
<name>A0AAW0ZD63_9HYME</name>
<feature type="compositionally biased region" description="Low complexity" evidence="2">
    <location>
        <begin position="111"/>
        <end position="125"/>
    </location>
</feature>
<evidence type="ECO:0000313" key="4">
    <source>
        <dbReference type="EMBL" id="KAK9295328.1"/>
    </source>
</evidence>
<comment type="caution">
    <text evidence="4">The sequence shown here is derived from an EMBL/GenBank/DDBJ whole genome shotgun (WGS) entry which is preliminary data.</text>
</comment>
<dbReference type="EMBL" id="JAWNGG020000268">
    <property type="protein sequence ID" value="KAK9295328.1"/>
    <property type="molecule type" value="Genomic_DNA"/>
</dbReference>
<gene>
    <name evidence="4" type="ORF">QLX08_010314</name>
</gene>
<reference evidence="4 5" key="1">
    <citation type="submission" date="2024-05" db="EMBL/GenBank/DDBJ databases">
        <title>The nuclear and mitochondrial genome assemblies of Tetragonisca angustula (Apidae: Meliponini), a tiny yet remarkable pollinator in the Neotropics.</title>
        <authorList>
            <person name="Ferrari R."/>
            <person name="Ricardo P.C."/>
            <person name="Dias F.C."/>
            <person name="Araujo N.S."/>
            <person name="Soares D.O."/>
            <person name="Zhou Q.-S."/>
            <person name="Zhu C.-D."/>
            <person name="Coutinho L."/>
            <person name="Airas M.C."/>
            <person name="Batista T.M."/>
        </authorList>
    </citation>
    <scope>NUCLEOTIDE SEQUENCE [LARGE SCALE GENOMIC DNA]</scope>
    <source>
        <strain evidence="4">ASF017062</strain>
        <tissue evidence="4">Abdomen</tissue>
    </source>
</reference>
<protein>
    <recommendedName>
        <fullName evidence="3">HTH CENPB-type domain-containing protein</fullName>
    </recommendedName>
</protein>
<dbReference type="Gene3D" id="1.10.10.60">
    <property type="entry name" value="Homeodomain-like"/>
    <property type="match status" value="1"/>
</dbReference>
<proteinExistence type="predicted"/>
<dbReference type="AlphaFoldDB" id="A0AAW0ZD63"/>
<dbReference type="Pfam" id="PF03221">
    <property type="entry name" value="HTH_Tnp_Tc5"/>
    <property type="match status" value="1"/>
</dbReference>
<sequence>MASGKEINFDHENSEELLRCSKQEITDALEICRRILITQNLIEGLPNETIGRKSQLIGEEITKAVIKVLKDFIFENEEDCYLENEDIPEDYIIDDVGQDSPTNSEGEDSPDINISSSNSSAAADSFQEHEPKKSRISDFVPLDRRLKIINIARQHPKWSLQTLQRHGCQELRRKDYLQRWIKEIKGVGVKESFDYINKYTYDRFTETRNDKRPVTTRMLQQWASAAALPFQSNSFHFTASESWVKKFKSTHKISLLHDT</sequence>
<dbReference type="InterPro" id="IPR006600">
    <property type="entry name" value="HTH_CenpB_DNA-bd_dom"/>
</dbReference>
<evidence type="ECO:0000256" key="2">
    <source>
        <dbReference type="SAM" id="MobiDB-lite"/>
    </source>
</evidence>
<feature type="region of interest" description="Disordered" evidence="2">
    <location>
        <begin position="93"/>
        <end position="134"/>
    </location>
</feature>